<keyword evidence="1" id="KW-1133">Transmembrane helix</keyword>
<feature type="transmembrane region" description="Helical" evidence="1">
    <location>
        <begin position="102"/>
        <end position="120"/>
    </location>
</feature>
<feature type="transmembrane region" description="Helical" evidence="1">
    <location>
        <begin position="141"/>
        <end position="162"/>
    </location>
</feature>
<feature type="transmembrane region" description="Helical" evidence="1">
    <location>
        <begin position="20"/>
        <end position="39"/>
    </location>
</feature>
<dbReference type="AlphaFoldDB" id="A0AAD5KC93"/>
<keyword evidence="1" id="KW-0812">Transmembrane</keyword>
<comment type="caution">
    <text evidence="2">The sequence shown here is derived from an EMBL/GenBank/DDBJ whole genome shotgun (WGS) entry which is preliminary data.</text>
</comment>
<reference evidence="2" key="2">
    <citation type="submission" date="2023-02" db="EMBL/GenBank/DDBJ databases">
        <authorList>
            <consortium name="DOE Joint Genome Institute"/>
            <person name="Mondo S.J."/>
            <person name="Chang Y."/>
            <person name="Wang Y."/>
            <person name="Ahrendt S."/>
            <person name="Andreopoulos W."/>
            <person name="Barry K."/>
            <person name="Beard J."/>
            <person name="Benny G.L."/>
            <person name="Blankenship S."/>
            <person name="Bonito G."/>
            <person name="Cuomo C."/>
            <person name="Desiro A."/>
            <person name="Gervers K.A."/>
            <person name="Hundley H."/>
            <person name="Kuo A."/>
            <person name="LaButti K."/>
            <person name="Lang B.F."/>
            <person name="Lipzen A."/>
            <person name="O'Donnell K."/>
            <person name="Pangilinan J."/>
            <person name="Reynolds N."/>
            <person name="Sandor L."/>
            <person name="Smith M.W."/>
            <person name="Tsang A."/>
            <person name="Grigoriev I.V."/>
            <person name="Stajich J.E."/>
            <person name="Spatafora J.W."/>
        </authorList>
    </citation>
    <scope>NUCLEOTIDE SEQUENCE</scope>
    <source>
        <strain evidence="2">RSA 2281</strain>
    </source>
</reference>
<evidence type="ECO:0000313" key="3">
    <source>
        <dbReference type="Proteomes" id="UP001209540"/>
    </source>
</evidence>
<protein>
    <submittedName>
        <fullName evidence="2">Uncharacterized protein</fullName>
    </submittedName>
</protein>
<dbReference type="Proteomes" id="UP001209540">
    <property type="component" value="Unassembled WGS sequence"/>
</dbReference>
<evidence type="ECO:0000313" key="2">
    <source>
        <dbReference type="EMBL" id="KAI9278660.1"/>
    </source>
</evidence>
<proteinExistence type="predicted"/>
<organism evidence="2 3">
    <name type="scientific">Phascolomyces articulosus</name>
    <dbReference type="NCBI Taxonomy" id="60185"/>
    <lineage>
        <taxon>Eukaryota</taxon>
        <taxon>Fungi</taxon>
        <taxon>Fungi incertae sedis</taxon>
        <taxon>Mucoromycota</taxon>
        <taxon>Mucoromycotina</taxon>
        <taxon>Mucoromycetes</taxon>
        <taxon>Mucorales</taxon>
        <taxon>Lichtheimiaceae</taxon>
        <taxon>Phascolomyces</taxon>
    </lineage>
</organism>
<name>A0AAD5KC93_9FUNG</name>
<reference evidence="2" key="1">
    <citation type="journal article" date="2022" name="IScience">
        <title>Evolution of zygomycete secretomes and the origins of terrestrial fungal ecologies.</title>
        <authorList>
            <person name="Chang Y."/>
            <person name="Wang Y."/>
            <person name="Mondo S."/>
            <person name="Ahrendt S."/>
            <person name="Andreopoulos W."/>
            <person name="Barry K."/>
            <person name="Beard J."/>
            <person name="Benny G.L."/>
            <person name="Blankenship S."/>
            <person name="Bonito G."/>
            <person name="Cuomo C."/>
            <person name="Desiro A."/>
            <person name="Gervers K.A."/>
            <person name="Hundley H."/>
            <person name="Kuo A."/>
            <person name="LaButti K."/>
            <person name="Lang B.F."/>
            <person name="Lipzen A."/>
            <person name="O'Donnell K."/>
            <person name="Pangilinan J."/>
            <person name="Reynolds N."/>
            <person name="Sandor L."/>
            <person name="Smith M.E."/>
            <person name="Tsang A."/>
            <person name="Grigoriev I.V."/>
            <person name="Stajich J.E."/>
            <person name="Spatafora J.W."/>
        </authorList>
    </citation>
    <scope>NUCLEOTIDE SEQUENCE</scope>
    <source>
        <strain evidence="2">RSA 2281</strain>
    </source>
</reference>
<sequence>MTMTTMYSNVFLPADDTANTSSWFVVTLSGFVWSAVWILNTLEPEPEQYGNNSTSTPAAVSPTTAVVSTLFKHLKNSQDLLRDFTLMLSIPLALRIPGKESVTTIIFSWVFMVCAIISVLSNNKNMGDEYYDQTTTAIHKITKAGCALTTLVMINFTLYHIYL</sequence>
<keyword evidence="1" id="KW-0472">Membrane</keyword>
<dbReference type="EMBL" id="JAIXMP010000001">
    <property type="protein sequence ID" value="KAI9278660.1"/>
    <property type="molecule type" value="Genomic_DNA"/>
</dbReference>
<accession>A0AAD5KC93</accession>
<keyword evidence="3" id="KW-1185">Reference proteome</keyword>
<gene>
    <name evidence="2" type="ORF">BDA99DRAFT_600290</name>
</gene>
<evidence type="ECO:0000256" key="1">
    <source>
        <dbReference type="SAM" id="Phobius"/>
    </source>
</evidence>